<dbReference type="GO" id="GO:0061630">
    <property type="term" value="F:ubiquitin protein ligase activity"/>
    <property type="evidence" value="ECO:0007669"/>
    <property type="project" value="TreeGrafter"/>
</dbReference>
<dbReference type="Pfam" id="PF13639">
    <property type="entry name" value="zf-RING_2"/>
    <property type="match status" value="1"/>
</dbReference>
<keyword evidence="2 4" id="KW-0863">Zinc-finger</keyword>
<evidence type="ECO:0000256" key="4">
    <source>
        <dbReference type="PROSITE-ProRule" id="PRU00175"/>
    </source>
</evidence>
<dbReference type="SMART" id="SM00184">
    <property type="entry name" value="RING"/>
    <property type="match status" value="1"/>
</dbReference>
<dbReference type="PROSITE" id="PS50089">
    <property type="entry name" value="ZF_RING_2"/>
    <property type="match status" value="1"/>
</dbReference>
<dbReference type="InterPro" id="IPR050731">
    <property type="entry name" value="HRD1_E3_ubiq-ligases"/>
</dbReference>
<gene>
    <name evidence="7" type="ORF">PSTG_14780</name>
</gene>
<accession>A0A0L0UXR8</accession>
<evidence type="ECO:0000256" key="2">
    <source>
        <dbReference type="ARBA" id="ARBA00022771"/>
    </source>
</evidence>
<evidence type="ECO:0000256" key="1">
    <source>
        <dbReference type="ARBA" id="ARBA00022723"/>
    </source>
</evidence>
<evidence type="ECO:0000313" key="8">
    <source>
        <dbReference type="Proteomes" id="UP000054564"/>
    </source>
</evidence>
<sequence>MSNMQPTCPICYERIRRDVFNLPCTANQAHQFHTACLQEWFEDQDSASRQPSCPLCRTKYEFEYSSADTPHVPVRADHRPPIPAWLQAWIDRPRAGRQLKVYTRTRPRARSLSPQLVYFPPPAQPANSSTNPHPISPQSAVVSSVQSPVRLNPPRVNEQVGTTYNAASEAQVQTQPQTRVRQISSSNPGSRTVVKPTKRRYTKRKTSNATSEAQVPTQLRTRARRIVSSNPGLRTVVKPTKRRYTKRNVAYWQQFKTWTY</sequence>
<evidence type="ECO:0000256" key="5">
    <source>
        <dbReference type="SAM" id="MobiDB-lite"/>
    </source>
</evidence>
<dbReference type="Proteomes" id="UP000054564">
    <property type="component" value="Unassembled WGS sequence"/>
</dbReference>
<dbReference type="PANTHER" id="PTHR22763">
    <property type="entry name" value="RING ZINC FINGER PROTEIN"/>
    <property type="match status" value="1"/>
</dbReference>
<comment type="caution">
    <text evidence="7">The sequence shown here is derived from an EMBL/GenBank/DDBJ whole genome shotgun (WGS) entry which is preliminary data.</text>
</comment>
<dbReference type="GO" id="GO:0008270">
    <property type="term" value="F:zinc ion binding"/>
    <property type="evidence" value="ECO:0007669"/>
    <property type="project" value="UniProtKB-KW"/>
</dbReference>
<feature type="region of interest" description="Disordered" evidence="5">
    <location>
        <begin position="168"/>
        <end position="193"/>
    </location>
</feature>
<keyword evidence="8" id="KW-1185">Reference proteome</keyword>
<dbReference type="GO" id="GO:0043161">
    <property type="term" value="P:proteasome-mediated ubiquitin-dependent protein catabolic process"/>
    <property type="evidence" value="ECO:0007669"/>
    <property type="project" value="TreeGrafter"/>
</dbReference>
<dbReference type="CDD" id="cd16448">
    <property type="entry name" value="RING-H2"/>
    <property type="match status" value="1"/>
</dbReference>
<dbReference type="InterPro" id="IPR013083">
    <property type="entry name" value="Znf_RING/FYVE/PHD"/>
</dbReference>
<dbReference type="OrthoDB" id="10671786at2759"/>
<dbReference type="SUPFAM" id="SSF57850">
    <property type="entry name" value="RING/U-box"/>
    <property type="match status" value="1"/>
</dbReference>
<feature type="compositionally biased region" description="Low complexity" evidence="5">
    <location>
        <begin position="171"/>
        <end position="182"/>
    </location>
</feature>
<proteinExistence type="predicted"/>
<evidence type="ECO:0000256" key="3">
    <source>
        <dbReference type="ARBA" id="ARBA00022833"/>
    </source>
</evidence>
<dbReference type="InterPro" id="IPR001841">
    <property type="entry name" value="Znf_RING"/>
</dbReference>
<dbReference type="AlphaFoldDB" id="A0A0L0UXR8"/>
<name>A0A0L0UXR8_9BASI</name>
<feature type="domain" description="RING-type" evidence="6">
    <location>
        <begin position="8"/>
        <end position="57"/>
    </location>
</feature>
<organism evidence="7 8">
    <name type="scientific">Puccinia striiformis f. sp. tritici PST-78</name>
    <dbReference type="NCBI Taxonomy" id="1165861"/>
    <lineage>
        <taxon>Eukaryota</taxon>
        <taxon>Fungi</taxon>
        <taxon>Dikarya</taxon>
        <taxon>Basidiomycota</taxon>
        <taxon>Pucciniomycotina</taxon>
        <taxon>Pucciniomycetes</taxon>
        <taxon>Pucciniales</taxon>
        <taxon>Pucciniaceae</taxon>
        <taxon>Puccinia</taxon>
    </lineage>
</organism>
<dbReference type="GO" id="GO:0012505">
    <property type="term" value="C:endomembrane system"/>
    <property type="evidence" value="ECO:0007669"/>
    <property type="project" value="TreeGrafter"/>
</dbReference>
<reference evidence="8" key="1">
    <citation type="submission" date="2014-03" db="EMBL/GenBank/DDBJ databases">
        <title>The Genome Sequence of Puccinia striiformis f. sp. tritici PST-78.</title>
        <authorList>
            <consortium name="The Broad Institute Genome Sequencing Platform"/>
            <person name="Cuomo C."/>
            <person name="Hulbert S."/>
            <person name="Chen X."/>
            <person name="Walker B."/>
            <person name="Young S.K."/>
            <person name="Zeng Q."/>
            <person name="Gargeya S."/>
            <person name="Fitzgerald M."/>
            <person name="Haas B."/>
            <person name="Abouelleil A."/>
            <person name="Alvarado L."/>
            <person name="Arachchi H.M."/>
            <person name="Berlin A.M."/>
            <person name="Chapman S.B."/>
            <person name="Goldberg J."/>
            <person name="Griggs A."/>
            <person name="Gujja S."/>
            <person name="Hansen M."/>
            <person name="Howarth C."/>
            <person name="Imamovic A."/>
            <person name="Larimer J."/>
            <person name="McCowan C."/>
            <person name="Montmayeur A."/>
            <person name="Murphy C."/>
            <person name="Neiman D."/>
            <person name="Pearson M."/>
            <person name="Priest M."/>
            <person name="Roberts A."/>
            <person name="Saif S."/>
            <person name="Shea T."/>
            <person name="Sisk P."/>
            <person name="Sykes S."/>
            <person name="Wortman J."/>
            <person name="Nusbaum C."/>
            <person name="Birren B."/>
        </authorList>
    </citation>
    <scope>NUCLEOTIDE SEQUENCE [LARGE SCALE GENOMIC DNA]</scope>
    <source>
        <strain evidence="8">race PST-78</strain>
    </source>
</reference>
<keyword evidence="1" id="KW-0479">Metal-binding</keyword>
<protein>
    <recommendedName>
        <fullName evidence="6">RING-type domain-containing protein</fullName>
    </recommendedName>
</protein>
<evidence type="ECO:0000259" key="6">
    <source>
        <dbReference type="PROSITE" id="PS50089"/>
    </source>
</evidence>
<keyword evidence="3" id="KW-0862">Zinc</keyword>
<dbReference type="EMBL" id="AJIL01000187">
    <property type="protein sequence ID" value="KNE91820.1"/>
    <property type="molecule type" value="Genomic_DNA"/>
</dbReference>
<evidence type="ECO:0000313" key="7">
    <source>
        <dbReference type="EMBL" id="KNE91820.1"/>
    </source>
</evidence>
<dbReference type="Gene3D" id="3.30.40.10">
    <property type="entry name" value="Zinc/RING finger domain, C3HC4 (zinc finger)"/>
    <property type="match status" value="1"/>
</dbReference>